<reference evidence="1 2" key="1">
    <citation type="journal article" date="2021" name="Nat. Commun.">
        <title>Genetic determinants of endophytism in the Arabidopsis root mycobiome.</title>
        <authorList>
            <person name="Mesny F."/>
            <person name="Miyauchi S."/>
            <person name="Thiergart T."/>
            <person name="Pickel B."/>
            <person name="Atanasova L."/>
            <person name="Karlsson M."/>
            <person name="Huettel B."/>
            <person name="Barry K.W."/>
            <person name="Haridas S."/>
            <person name="Chen C."/>
            <person name="Bauer D."/>
            <person name="Andreopoulos W."/>
            <person name="Pangilinan J."/>
            <person name="LaButti K."/>
            <person name="Riley R."/>
            <person name="Lipzen A."/>
            <person name="Clum A."/>
            <person name="Drula E."/>
            <person name="Henrissat B."/>
            <person name="Kohler A."/>
            <person name="Grigoriev I.V."/>
            <person name="Martin F.M."/>
            <person name="Hacquard S."/>
        </authorList>
    </citation>
    <scope>NUCLEOTIDE SEQUENCE [LARGE SCALE GENOMIC DNA]</scope>
    <source>
        <strain evidence="1 2">MPI-SDFR-AT-0079</strain>
    </source>
</reference>
<comment type="caution">
    <text evidence="1">The sequence shown here is derived from an EMBL/GenBank/DDBJ whole genome shotgun (WGS) entry which is preliminary data.</text>
</comment>
<evidence type="ECO:0000313" key="2">
    <source>
        <dbReference type="Proteomes" id="UP000724584"/>
    </source>
</evidence>
<keyword evidence="2" id="KW-1185">Reference proteome</keyword>
<sequence length="784" mass="87641">MLVACGGQPRAPDLLHLRCENAMSADRGIFVYGGSVMYLTRSHKAKRSTNREFYVARFLPVQPGHLIFKYLVYIRPVVDMLMREQRPGLRGCSTYLFRAKASDDSEAWTTGHLTNVIKRFSAQAWGKGITLQMLRQLSVGISEKHVREVFKPFNRFDDLTDAADRNVAFAWQTGHRPLQRARSYGLDGAFPAQLQPQLLGRYVWVSSRWHEFLHLPSTVAPPAAPKTGTGAGGAGIDDCERGPLAGGRNAHSYELTPAVPHTPIVAPVRGEKRRLAPAPAPGLPPRSSGDRGDRKRPAGPEQGAAQSKRTRLADPSPPPPPTRPVSARADEPLFGRLNAAAAVEEAEERRRIVAYLAGKLPIVHSINSKDTKLVITAEHGGKRTGEADSPPHPSYQTTRRLGKIHKRTEEWRFVGCELCFATTGQREPDHGLEDCGRWETSETARRLLRWLEGLSIPRYYGWRGACAICGHGWVVCDEMRMQFQLEEAASRQPEDRARLAAQYDSAQGRDGFCGNRPVVRRMMAALLAYDDQILGKVLTRLVLDHSGVDLGSEKEAKGWFEQRVRSTDGYWSPRQLHALDLLILAFDWRLEQRRSPEAATAGSPELAWDNGPEVENWRGALDWLRGRCSFCAGRGLGEGQIRHALRQCHRGGAQKVREDMGDLLYGRDYEPAGGCYVCHLPKDFCSRWEDQGGGGPWIERRDGACSYDRNFLYDGVVGFWTCGVAAYKEELLEEIDDYFMDQGEDLPRYHDDENAVSWLTQPLFVAAARAIKEKNAARLGGRVR</sequence>
<dbReference type="Proteomes" id="UP000724584">
    <property type="component" value="Unassembled WGS sequence"/>
</dbReference>
<gene>
    <name evidence="1" type="ORF">F5144DRAFT_329383</name>
</gene>
<evidence type="ECO:0000313" key="1">
    <source>
        <dbReference type="EMBL" id="KAH6628948.1"/>
    </source>
</evidence>
<protein>
    <submittedName>
        <fullName evidence="1">Uncharacterized protein</fullName>
    </submittedName>
</protein>
<name>A0ACB7P4F0_9PEZI</name>
<proteinExistence type="predicted"/>
<dbReference type="EMBL" id="JAGIZQ010000005">
    <property type="protein sequence ID" value="KAH6628948.1"/>
    <property type="molecule type" value="Genomic_DNA"/>
</dbReference>
<accession>A0ACB7P4F0</accession>
<organism evidence="1 2">
    <name type="scientific">Chaetomium tenue</name>
    <dbReference type="NCBI Taxonomy" id="1854479"/>
    <lineage>
        <taxon>Eukaryota</taxon>
        <taxon>Fungi</taxon>
        <taxon>Dikarya</taxon>
        <taxon>Ascomycota</taxon>
        <taxon>Pezizomycotina</taxon>
        <taxon>Sordariomycetes</taxon>
        <taxon>Sordariomycetidae</taxon>
        <taxon>Sordariales</taxon>
        <taxon>Chaetomiaceae</taxon>
        <taxon>Chaetomium</taxon>
    </lineage>
</organism>